<evidence type="ECO:0000313" key="2">
    <source>
        <dbReference type="EMBL" id="KAK3344238.1"/>
    </source>
</evidence>
<proteinExistence type="predicted"/>
<keyword evidence="1" id="KW-0732">Signal</keyword>
<dbReference type="Proteomes" id="UP001275084">
    <property type="component" value="Unassembled WGS sequence"/>
</dbReference>
<dbReference type="EMBL" id="JAUIQD010000007">
    <property type="protein sequence ID" value="KAK3344238.1"/>
    <property type="molecule type" value="Genomic_DNA"/>
</dbReference>
<protein>
    <submittedName>
        <fullName evidence="2">Uncharacterized protein</fullName>
    </submittedName>
</protein>
<sequence>MHTSLVPILALFAATALATPTPMAHTLARDVPESISNATALGINVYGHIPGDAVKIGESSYTAEVGTLAHAWIRAQIDIDWTSTAAQDEAKMAKRELAHIGIGMWTQDWCNGNNVWHDDVQYNVHHISNLNMYSVGISYRGIRDNEHLDFSKFKGSDHCGEYAYSAGRLTPTGCFNSQAINCFRLWY</sequence>
<organism evidence="2 3">
    <name type="scientific">Lasiosphaeria hispida</name>
    <dbReference type="NCBI Taxonomy" id="260671"/>
    <lineage>
        <taxon>Eukaryota</taxon>
        <taxon>Fungi</taxon>
        <taxon>Dikarya</taxon>
        <taxon>Ascomycota</taxon>
        <taxon>Pezizomycotina</taxon>
        <taxon>Sordariomycetes</taxon>
        <taxon>Sordariomycetidae</taxon>
        <taxon>Sordariales</taxon>
        <taxon>Lasiosphaeriaceae</taxon>
        <taxon>Lasiosphaeria</taxon>
    </lineage>
</organism>
<keyword evidence="3" id="KW-1185">Reference proteome</keyword>
<name>A0AAJ0M9T9_9PEZI</name>
<reference evidence="2" key="2">
    <citation type="submission" date="2023-06" db="EMBL/GenBank/DDBJ databases">
        <authorList>
            <consortium name="Lawrence Berkeley National Laboratory"/>
            <person name="Haridas S."/>
            <person name="Hensen N."/>
            <person name="Bonometti L."/>
            <person name="Westerberg I."/>
            <person name="Brannstrom I.O."/>
            <person name="Guillou S."/>
            <person name="Cros-Aarteil S."/>
            <person name="Calhoun S."/>
            <person name="Kuo A."/>
            <person name="Mondo S."/>
            <person name="Pangilinan J."/>
            <person name="Riley R."/>
            <person name="Labutti K."/>
            <person name="Andreopoulos B."/>
            <person name="Lipzen A."/>
            <person name="Chen C."/>
            <person name="Yanf M."/>
            <person name="Daum C."/>
            <person name="Ng V."/>
            <person name="Clum A."/>
            <person name="Steindorff A."/>
            <person name="Ohm R."/>
            <person name="Martin F."/>
            <person name="Silar P."/>
            <person name="Natvig D."/>
            <person name="Lalanne C."/>
            <person name="Gautier V."/>
            <person name="Ament-Velasquez S.L."/>
            <person name="Kruys A."/>
            <person name="Hutchinson M.I."/>
            <person name="Powell A.J."/>
            <person name="Barry K."/>
            <person name="Miller A.N."/>
            <person name="Grigoriev I.V."/>
            <person name="Debuchy R."/>
            <person name="Gladieux P."/>
            <person name="Thoren M.H."/>
            <person name="Johannesson H."/>
        </authorList>
    </citation>
    <scope>NUCLEOTIDE SEQUENCE</scope>
    <source>
        <strain evidence="2">CBS 955.72</strain>
    </source>
</reference>
<accession>A0AAJ0M9T9</accession>
<feature type="signal peptide" evidence="1">
    <location>
        <begin position="1"/>
        <end position="18"/>
    </location>
</feature>
<evidence type="ECO:0000256" key="1">
    <source>
        <dbReference type="SAM" id="SignalP"/>
    </source>
</evidence>
<feature type="chain" id="PRO_5042595488" evidence="1">
    <location>
        <begin position="19"/>
        <end position="187"/>
    </location>
</feature>
<comment type="caution">
    <text evidence="2">The sequence shown here is derived from an EMBL/GenBank/DDBJ whole genome shotgun (WGS) entry which is preliminary data.</text>
</comment>
<evidence type="ECO:0000313" key="3">
    <source>
        <dbReference type="Proteomes" id="UP001275084"/>
    </source>
</evidence>
<gene>
    <name evidence="2" type="ORF">B0T25DRAFT_321650</name>
</gene>
<dbReference type="AlphaFoldDB" id="A0AAJ0M9T9"/>
<reference evidence="2" key="1">
    <citation type="journal article" date="2023" name="Mol. Phylogenet. Evol.">
        <title>Genome-scale phylogeny and comparative genomics of the fungal order Sordariales.</title>
        <authorList>
            <person name="Hensen N."/>
            <person name="Bonometti L."/>
            <person name="Westerberg I."/>
            <person name="Brannstrom I.O."/>
            <person name="Guillou S."/>
            <person name="Cros-Aarteil S."/>
            <person name="Calhoun S."/>
            <person name="Haridas S."/>
            <person name="Kuo A."/>
            <person name="Mondo S."/>
            <person name="Pangilinan J."/>
            <person name="Riley R."/>
            <person name="LaButti K."/>
            <person name="Andreopoulos B."/>
            <person name="Lipzen A."/>
            <person name="Chen C."/>
            <person name="Yan M."/>
            <person name="Daum C."/>
            <person name="Ng V."/>
            <person name="Clum A."/>
            <person name="Steindorff A."/>
            <person name="Ohm R.A."/>
            <person name="Martin F."/>
            <person name="Silar P."/>
            <person name="Natvig D.O."/>
            <person name="Lalanne C."/>
            <person name="Gautier V."/>
            <person name="Ament-Velasquez S.L."/>
            <person name="Kruys A."/>
            <person name="Hutchinson M.I."/>
            <person name="Powell A.J."/>
            <person name="Barry K."/>
            <person name="Miller A.N."/>
            <person name="Grigoriev I.V."/>
            <person name="Debuchy R."/>
            <person name="Gladieux P."/>
            <person name="Hiltunen Thoren M."/>
            <person name="Johannesson H."/>
        </authorList>
    </citation>
    <scope>NUCLEOTIDE SEQUENCE</scope>
    <source>
        <strain evidence="2">CBS 955.72</strain>
    </source>
</reference>